<dbReference type="RefSeq" id="WP_344603865.1">
    <property type="nucleotide sequence ID" value="NZ_BAAATK010000018.1"/>
</dbReference>
<keyword evidence="4" id="KW-1185">Reference proteome</keyword>
<evidence type="ECO:0000256" key="1">
    <source>
        <dbReference type="SAM" id="MobiDB-lite"/>
    </source>
</evidence>
<evidence type="ECO:0000256" key="2">
    <source>
        <dbReference type="SAM" id="Phobius"/>
    </source>
</evidence>
<feature type="transmembrane region" description="Helical" evidence="2">
    <location>
        <begin position="108"/>
        <end position="129"/>
    </location>
</feature>
<reference evidence="3 4" key="1">
    <citation type="journal article" date="2019" name="Int. J. Syst. Evol. Microbiol.">
        <title>The Global Catalogue of Microorganisms (GCM) 10K type strain sequencing project: providing services to taxonomists for standard genome sequencing and annotation.</title>
        <authorList>
            <consortium name="The Broad Institute Genomics Platform"/>
            <consortium name="The Broad Institute Genome Sequencing Center for Infectious Disease"/>
            <person name="Wu L."/>
            <person name="Ma J."/>
        </authorList>
    </citation>
    <scope>NUCLEOTIDE SEQUENCE [LARGE SCALE GENOMIC DNA]</scope>
    <source>
        <strain evidence="3 4">JCM 6922</strain>
    </source>
</reference>
<comment type="caution">
    <text evidence="3">The sequence shown here is derived from an EMBL/GenBank/DDBJ whole genome shotgun (WGS) entry which is preliminary data.</text>
</comment>
<gene>
    <name evidence="3" type="ORF">GCM10010421_32200</name>
</gene>
<accession>A0ABN3JTE8</accession>
<keyword evidence="2" id="KW-0812">Transmembrane</keyword>
<sequence>MPYEPVIPTGIQPKGTRPPAVGVQAPAAGPVELYDEHDPIVLVQDPYDPNRSVAVRRSALQPTLPTPPRDLSPQPLIDPLAARMLGGGVGAGVAGWGAGEFLAGASQLVSAMTGVGSAAVAIALLLLAWKMSPSGSGKTVHITNHNRLWGRSSTRV</sequence>
<keyword evidence="2" id="KW-0472">Membrane</keyword>
<dbReference type="Proteomes" id="UP001500460">
    <property type="component" value="Unassembled WGS sequence"/>
</dbReference>
<protein>
    <recommendedName>
        <fullName evidence="5">Integral membrane protein</fullName>
    </recommendedName>
</protein>
<evidence type="ECO:0000313" key="4">
    <source>
        <dbReference type="Proteomes" id="UP001500460"/>
    </source>
</evidence>
<keyword evidence="2" id="KW-1133">Transmembrane helix</keyword>
<evidence type="ECO:0000313" key="3">
    <source>
        <dbReference type="EMBL" id="GAA2439504.1"/>
    </source>
</evidence>
<organism evidence="3 4">
    <name type="scientific">Streptomyces glaucus</name>
    <dbReference type="NCBI Taxonomy" id="284029"/>
    <lineage>
        <taxon>Bacteria</taxon>
        <taxon>Bacillati</taxon>
        <taxon>Actinomycetota</taxon>
        <taxon>Actinomycetes</taxon>
        <taxon>Kitasatosporales</taxon>
        <taxon>Streptomycetaceae</taxon>
        <taxon>Streptomyces</taxon>
    </lineage>
</organism>
<evidence type="ECO:0008006" key="5">
    <source>
        <dbReference type="Google" id="ProtNLM"/>
    </source>
</evidence>
<dbReference type="EMBL" id="BAAATK010000018">
    <property type="protein sequence ID" value="GAA2439504.1"/>
    <property type="molecule type" value="Genomic_DNA"/>
</dbReference>
<proteinExistence type="predicted"/>
<feature type="region of interest" description="Disordered" evidence="1">
    <location>
        <begin position="1"/>
        <end position="22"/>
    </location>
</feature>
<name>A0ABN3JTE8_9ACTN</name>